<evidence type="ECO:0000256" key="6">
    <source>
        <dbReference type="ARBA" id="ARBA00038046"/>
    </source>
</evidence>
<reference evidence="10 11" key="1">
    <citation type="submission" date="2011-10" db="EMBL/GenBank/DDBJ databases">
        <authorList>
            <person name="Genoscope - CEA"/>
        </authorList>
    </citation>
    <scope>NUCLEOTIDE SEQUENCE [LARGE SCALE GENOMIC DNA]</scope>
    <source>
        <strain evidence="10 11">RCC 1105</strain>
    </source>
</reference>
<evidence type="ECO:0000313" key="11">
    <source>
        <dbReference type="Proteomes" id="UP000198341"/>
    </source>
</evidence>
<dbReference type="InterPro" id="IPR000731">
    <property type="entry name" value="SSD"/>
</dbReference>
<feature type="transmembrane region" description="Helical" evidence="8">
    <location>
        <begin position="975"/>
        <end position="1000"/>
    </location>
</feature>
<dbReference type="PROSITE" id="PS50156">
    <property type="entry name" value="SSD"/>
    <property type="match status" value="1"/>
</dbReference>
<feature type="compositionally biased region" description="Low complexity" evidence="7">
    <location>
        <begin position="1099"/>
        <end position="1111"/>
    </location>
</feature>
<evidence type="ECO:0000256" key="2">
    <source>
        <dbReference type="ARBA" id="ARBA00022692"/>
    </source>
</evidence>
<dbReference type="Gene3D" id="1.20.1640.10">
    <property type="entry name" value="Multidrug efflux transporter AcrB transmembrane domain"/>
    <property type="match status" value="2"/>
</dbReference>
<feature type="region of interest" description="Disordered" evidence="7">
    <location>
        <begin position="1095"/>
        <end position="1121"/>
    </location>
</feature>
<feature type="transmembrane region" description="Helical" evidence="8">
    <location>
        <begin position="375"/>
        <end position="402"/>
    </location>
</feature>
<dbReference type="GO" id="GO:0016020">
    <property type="term" value="C:membrane"/>
    <property type="evidence" value="ECO:0007669"/>
    <property type="project" value="UniProtKB-SubCell"/>
</dbReference>
<organism evidence="10 11">
    <name type="scientific">Bathycoccus prasinos</name>
    <dbReference type="NCBI Taxonomy" id="41875"/>
    <lineage>
        <taxon>Eukaryota</taxon>
        <taxon>Viridiplantae</taxon>
        <taxon>Chlorophyta</taxon>
        <taxon>Mamiellophyceae</taxon>
        <taxon>Mamiellales</taxon>
        <taxon>Bathycoccaceae</taxon>
        <taxon>Bathycoccus</taxon>
    </lineage>
</organism>
<feature type="transmembrane region" description="Helical" evidence="8">
    <location>
        <begin position="1053"/>
        <end position="1076"/>
    </location>
</feature>
<evidence type="ECO:0000313" key="10">
    <source>
        <dbReference type="EMBL" id="CCO16148.1"/>
    </source>
</evidence>
<dbReference type="EMBL" id="FO082275">
    <property type="protein sequence ID" value="CCO16148.1"/>
    <property type="molecule type" value="Genomic_DNA"/>
</dbReference>
<dbReference type="Pfam" id="PF03176">
    <property type="entry name" value="MMPL"/>
    <property type="match status" value="1"/>
</dbReference>
<feature type="transmembrane region" description="Helical" evidence="8">
    <location>
        <begin position="1021"/>
        <end position="1047"/>
    </location>
</feature>
<feature type="region of interest" description="Disordered" evidence="7">
    <location>
        <begin position="564"/>
        <end position="594"/>
    </location>
</feature>
<feature type="transmembrane region" description="Helical" evidence="8">
    <location>
        <begin position="16"/>
        <end position="39"/>
    </location>
</feature>
<dbReference type="PANTHER" id="PTHR45951">
    <property type="entry name" value="PROTEIN DISPATCHED-RELATED"/>
    <property type="match status" value="1"/>
</dbReference>
<keyword evidence="2 8" id="KW-0812">Transmembrane</keyword>
<feature type="transmembrane region" description="Helical" evidence="8">
    <location>
        <begin position="465"/>
        <end position="487"/>
    </location>
</feature>
<proteinExistence type="inferred from homology"/>
<protein>
    <recommendedName>
        <fullName evidence="9">SSD domain-containing protein</fullName>
    </recommendedName>
</protein>
<comment type="similarity">
    <text evidence="6">Belongs to the dispatched family.</text>
</comment>
<dbReference type="OrthoDB" id="497871at2759"/>
<gene>
    <name evidence="10" type="ORF">Bathy04g01370</name>
</gene>
<feature type="compositionally biased region" description="Acidic residues" evidence="7">
    <location>
        <begin position="568"/>
        <end position="579"/>
    </location>
</feature>
<feature type="transmembrane region" description="Helical" evidence="8">
    <location>
        <begin position="422"/>
        <end position="444"/>
    </location>
</feature>
<dbReference type="InterPro" id="IPR053958">
    <property type="entry name" value="HMGCR/SNAP/NPC1-like_SSD"/>
</dbReference>
<keyword evidence="4 8" id="KW-0472">Membrane</keyword>
<dbReference type="eggNOG" id="KOG3664">
    <property type="taxonomic scope" value="Eukaryota"/>
</dbReference>
<dbReference type="AlphaFoldDB" id="K8F3M1"/>
<feature type="transmembrane region" description="Helical" evidence="8">
    <location>
        <begin position="928"/>
        <end position="955"/>
    </location>
</feature>
<comment type="subcellular location">
    <subcellularLocation>
        <location evidence="1">Membrane</location>
        <topology evidence="1">Multi-pass membrane protein</topology>
    </subcellularLocation>
</comment>
<dbReference type="KEGG" id="bpg:Bathy04g01370"/>
<feature type="domain" description="SSD" evidence="9">
    <location>
        <begin position="420"/>
        <end position="524"/>
    </location>
</feature>
<accession>K8F3M1</accession>
<keyword evidence="11" id="KW-1185">Reference proteome</keyword>
<sequence>MNQVKRLDEWIASRPILIASVTFTIGITLTAIAFLVTGIRVSTEGWNVRGTLISNRYIQFETFVESGSCDDGACYVNPYRLNANALSAPKTNSSRRLLRRTVLEFPTHPLCEDLSYHGDVMYPNLDVVFMANDEGVDLFTAQAFRKMCEVEENIMGQTNWNNYCRGGAAPNQVENCYLSDSSLENQAPLYYTKTMVDDSGTQMYARGCYNANSYPQMVKHVLSLSSCEEIETNTVSGTVIANLKTAVLACVDVLATDSNGVCATLTSTDLGIPGAEDAVDAVTFEPREYYISAFLNGKFSSDFPNLVTTRSYLPMDWSRSSMENSMKYLVNLGDKKNVLEVSNDLFYTIYGSENDLYDYVTDIELYRDMLLASGAVIIILVMIICHTGSLFLTLAAVSQIVLSFPVATFFLNTVLRIKFFPFLNFIGLFVICGIGADDCFVFLSKWDQAKARLPPKSPAKDVSKMCYWDATYSMFLTSTTTACAFFSTAGSLIPPVRVFAIFMGCMVVFDYIFDVTIFAAAVAWQHDKKIELKKRRYEEGSKWAGWMLSIFFEMPKIIRRPQCVKPDLDDDTKDDDEERQEQKSPNENGGIRGNKSRLISENVSRELVFPVVYKLRYVLVIAAIALGCASSYGGSKLSLPTDSSVELLPDEHVLTKYSRVMRSSFKSATESQIEVDVVFGLQAKDDGDYNDPSSVPNFAIDTTFDMSAPEAQTWLYNFCQKGKAIAYGNESRCWMDTFVSWLEDMDAAWASENDDSRYRNTGGGTDQCINDSSCDFNSQYASGVWAWKDNCAQRKTLPIPQENFIGCIYGWTMDWSSSYNGGTYYLKNNKKMIDSLYNERYDSSGTTLLESYDSVKMLLTVVSFSLDIGWNEETSLLKKRWQTWESFIYEELKTAPAGVKNGWQTDRGAWRWFDTVENMNDNFREATLMCLGIALGIALISTANIVVTILTIFSIGTILASTISVVVSLGWTLGFLEGICLCILIGLSVDFVIHMGHAYCAAAERGVHTRVDRTREAFARMAFPIASAAFTTFASACVLFFCTITFFQKFGTIVMISMVCALCVSLAFYVALLSVLGPEGSFGNIRDFKNMCSCKPTKSSGPNSSSRPGNQEEQEQEQLER</sequence>
<name>K8F3M1_9CHLO</name>
<evidence type="ECO:0000256" key="3">
    <source>
        <dbReference type="ARBA" id="ARBA00022989"/>
    </source>
</evidence>
<dbReference type="Proteomes" id="UP000198341">
    <property type="component" value="Chromosome 4"/>
</dbReference>
<dbReference type="InterPro" id="IPR052081">
    <property type="entry name" value="Dispatched_Hh_regulator"/>
</dbReference>
<evidence type="ECO:0000256" key="7">
    <source>
        <dbReference type="SAM" id="MobiDB-lite"/>
    </source>
</evidence>
<evidence type="ECO:0000256" key="1">
    <source>
        <dbReference type="ARBA" id="ARBA00004141"/>
    </source>
</evidence>
<dbReference type="STRING" id="41875.K8F3M1"/>
<feature type="transmembrane region" description="Helical" evidence="8">
    <location>
        <begin position="499"/>
        <end position="524"/>
    </location>
</feature>
<feature type="compositionally biased region" description="Acidic residues" evidence="7">
    <location>
        <begin position="1112"/>
        <end position="1121"/>
    </location>
</feature>
<dbReference type="RefSeq" id="XP_007513623.1">
    <property type="nucleotide sequence ID" value="XM_007513561.1"/>
</dbReference>
<dbReference type="Pfam" id="PF12349">
    <property type="entry name" value="Sterol-sensing"/>
    <property type="match status" value="1"/>
</dbReference>
<dbReference type="PANTHER" id="PTHR45951:SF3">
    <property type="entry name" value="PROTEIN DISPATCHED"/>
    <property type="match status" value="1"/>
</dbReference>
<dbReference type="GO" id="GO:0007224">
    <property type="term" value="P:smoothened signaling pathway"/>
    <property type="evidence" value="ECO:0007669"/>
    <property type="project" value="TreeGrafter"/>
</dbReference>
<evidence type="ECO:0000256" key="5">
    <source>
        <dbReference type="ARBA" id="ARBA00023180"/>
    </source>
</evidence>
<dbReference type="GO" id="GO:0022857">
    <property type="term" value="F:transmembrane transporter activity"/>
    <property type="evidence" value="ECO:0007669"/>
    <property type="project" value="TreeGrafter"/>
</dbReference>
<dbReference type="SUPFAM" id="SSF82866">
    <property type="entry name" value="Multidrug efflux transporter AcrB transmembrane domain"/>
    <property type="match status" value="2"/>
</dbReference>
<evidence type="ECO:0000256" key="8">
    <source>
        <dbReference type="SAM" id="Phobius"/>
    </source>
</evidence>
<keyword evidence="5" id="KW-0325">Glycoprotein</keyword>
<evidence type="ECO:0000256" key="4">
    <source>
        <dbReference type="ARBA" id="ARBA00023136"/>
    </source>
</evidence>
<evidence type="ECO:0000259" key="9">
    <source>
        <dbReference type="PROSITE" id="PS50156"/>
    </source>
</evidence>
<dbReference type="GeneID" id="19016162"/>
<dbReference type="InterPro" id="IPR004869">
    <property type="entry name" value="MMPL_dom"/>
</dbReference>
<keyword evidence="3 8" id="KW-1133">Transmembrane helix</keyword>